<evidence type="ECO:0000256" key="12">
    <source>
        <dbReference type="SAM" id="SignalP"/>
    </source>
</evidence>
<dbReference type="Pfam" id="PF02469">
    <property type="entry name" value="Fasciclin"/>
    <property type="match status" value="1"/>
</dbReference>
<organism evidence="15 17">
    <name type="scientific">Vanilla planifolia</name>
    <name type="common">Vanilla</name>
    <dbReference type="NCBI Taxonomy" id="51239"/>
    <lineage>
        <taxon>Eukaryota</taxon>
        <taxon>Viridiplantae</taxon>
        <taxon>Streptophyta</taxon>
        <taxon>Embryophyta</taxon>
        <taxon>Tracheophyta</taxon>
        <taxon>Spermatophyta</taxon>
        <taxon>Magnoliopsida</taxon>
        <taxon>Liliopsida</taxon>
        <taxon>Asparagales</taxon>
        <taxon>Orchidaceae</taxon>
        <taxon>Vanilloideae</taxon>
        <taxon>Vanilleae</taxon>
        <taxon>Vanilla</taxon>
    </lineage>
</organism>
<feature type="transmembrane region" description="Helical" evidence="11">
    <location>
        <begin position="225"/>
        <end position="245"/>
    </location>
</feature>
<evidence type="ECO:0000256" key="5">
    <source>
        <dbReference type="ARBA" id="ARBA00022729"/>
    </source>
</evidence>
<dbReference type="InterPro" id="IPR045003">
    <property type="entry name" value="FLA_A"/>
</dbReference>
<sequence>MAFASQLVALALLFAVGNAGAATAPAPAAGPANLTDILSKGGQYNTLLRLLSSTQVGEQIQSQLNDSFNGLTLFAPTDNAFNNLKAGTLNGLSAQEQVNLVLYHVLPRYYSLTTFETASNPVATQASGPSGSYSVNVSSTTNQVNVSTGMVETQVNNALYSDFPLAVYSVDKVLLPPQLFEAKPPVAAPAETPTKSPATVKPGKGDHSSAAAIEAPAEATSKPSAAVGLVAGWGIVVVVVGLMGVGNHL</sequence>
<evidence type="ECO:0000259" key="13">
    <source>
        <dbReference type="PROSITE" id="PS50213"/>
    </source>
</evidence>
<evidence type="ECO:0000256" key="4">
    <source>
        <dbReference type="ARBA" id="ARBA00022622"/>
    </source>
</evidence>
<dbReference type="PANTHER" id="PTHR32077">
    <property type="entry name" value="FASCICLIN-LIKE ARABINOGALACTAN PROTEIN"/>
    <property type="match status" value="1"/>
</dbReference>
<evidence type="ECO:0000256" key="9">
    <source>
        <dbReference type="ARBA" id="ARBA00024686"/>
    </source>
</evidence>
<keyword evidence="3" id="KW-1003">Cell membrane</keyword>
<dbReference type="FunFam" id="2.30.180.10:FF:000006">
    <property type="entry name" value="Fasciclin-like arabinogalactan protein 11"/>
    <property type="match status" value="1"/>
</dbReference>
<keyword evidence="6" id="KW-0654">Proteoglycan</keyword>
<keyword evidence="8" id="KW-0325">Glycoprotein</keyword>
<evidence type="ECO:0000313" key="16">
    <source>
        <dbReference type="Proteomes" id="UP000636800"/>
    </source>
</evidence>
<keyword evidence="16" id="KW-1185">Reference proteome</keyword>
<keyword evidence="5 12" id="KW-0732">Signal</keyword>
<keyword evidence="11" id="KW-0812">Transmembrane</keyword>
<name>A0A835REX9_VANPL</name>
<dbReference type="PROSITE" id="PS50213">
    <property type="entry name" value="FAS1"/>
    <property type="match status" value="1"/>
</dbReference>
<feature type="region of interest" description="Disordered" evidence="10">
    <location>
        <begin position="185"/>
        <end position="217"/>
    </location>
</feature>
<evidence type="ECO:0000256" key="10">
    <source>
        <dbReference type="SAM" id="MobiDB-lite"/>
    </source>
</evidence>
<keyword evidence="7 11" id="KW-0472">Membrane</keyword>
<dbReference type="EMBL" id="JADCNM010000004">
    <property type="protein sequence ID" value="KAG0487694.1"/>
    <property type="molecule type" value="Genomic_DNA"/>
</dbReference>
<dbReference type="GO" id="GO:0009834">
    <property type="term" value="P:plant-type secondary cell wall biogenesis"/>
    <property type="evidence" value="ECO:0007669"/>
    <property type="project" value="UniProtKB-ARBA"/>
</dbReference>
<evidence type="ECO:0000256" key="2">
    <source>
        <dbReference type="ARBA" id="ARBA00007843"/>
    </source>
</evidence>
<comment type="function">
    <text evidence="9">May be a cell surface adhesion protein.</text>
</comment>
<feature type="chain" id="PRO_5033945393" description="FAS1 domain-containing protein" evidence="12">
    <location>
        <begin position="22"/>
        <end position="249"/>
    </location>
</feature>
<keyword evidence="11" id="KW-1133">Transmembrane helix</keyword>
<proteinExistence type="inferred from homology"/>
<reference evidence="16 17" key="1">
    <citation type="journal article" date="2020" name="Nat. Food">
        <title>A phased Vanilla planifolia genome enables genetic improvement of flavour and production.</title>
        <authorList>
            <person name="Hasing T."/>
            <person name="Tang H."/>
            <person name="Brym M."/>
            <person name="Khazi F."/>
            <person name="Huang T."/>
            <person name="Chambers A.H."/>
        </authorList>
    </citation>
    <scope>NUCLEOTIDE SEQUENCE [LARGE SCALE GENOMIC DNA]</scope>
    <source>
        <tissue evidence="15">Leaf</tissue>
    </source>
</reference>
<comment type="subcellular location">
    <subcellularLocation>
        <location evidence="1">Cell membrane</location>
        <topology evidence="1">Lipid-anchor</topology>
        <topology evidence="1">GPI-anchor</topology>
    </subcellularLocation>
</comment>
<evidence type="ECO:0000256" key="11">
    <source>
        <dbReference type="SAM" id="Phobius"/>
    </source>
</evidence>
<evidence type="ECO:0000256" key="1">
    <source>
        <dbReference type="ARBA" id="ARBA00004609"/>
    </source>
</evidence>
<evidence type="ECO:0000256" key="6">
    <source>
        <dbReference type="ARBA" id="ARBA00022974"/>
    </source>
</evidence>
<dbReference type="GO" id="GO:0005886">
    <property type="term" value="C:plasma membrane"/>
    <property type="evidence" value="ECO:0007669"/>
    <property type="project" value="UniProtKB-SubCell"/>
</dbReference>
<evidence type="ECO:0000256" key="7">
    <source>
        <dbReference type="ARBA" id="ARBA00023136"/>
    </source>
</evidence>
<comment type="similarity">
    <text evidence="2">Belongs to the fasciclin-like AGP family.</text>
</comment>
<evidence type="ECO:0000313" key="17">
    <source>
        <dbReference type="Proteomes" id="UP000639772"/>
    </source>
</evidence>
<dbReference type="InterPro" id="IPR036378">
    <property type="entry name" value="FAS1_dom_sf"/>
</dbReference>
<dbReference type="EMBL" id="JADCNL010000004">
    <property type="protein sequence ID" value="KAG0485904.1"/>
    <property type="molecule type" value="Genomic_DNA"/>
</dbReference>
<gene>
    <name evidence="15" type="ORF">HPP92_009789</name>
    <name evidence="14" type="ORF">HPP92_009983</name>
</gene>
<evidence type="ECO:0000256" key="8">
    <source>
        <dbReference type="ARBA" id="ARBA00023180"/>
    </source>
</evidence>
<accession>A0A835REX9</accession>
<dbReference type="AlphaFoldDB" id="A0A835REX9"/>
<dbReference type="Proteomes" id="UP000639772">
    <property type="component" value="Unassembled WGS sequence"/>
</dbReference>
<evidence type="ECO:0000313" key="15">
    <source>
        <dbReference type="EMBL" id="KAG0487694.1"/>
    </source>
</evidence>
<dbReference type="SMART" id="SM00554">
    <property type="entry name" value="FAS1"/>
    <property type="match status" value="1"/>
</dbReference>
<dbReference type="OrthoDB" id="286301at2759"/>
<dbReference type="PANTHER" id="PTHR32077:SF54">
    <property type="entry name" value="FASCICLIN-LIKE ARABINOGALACTAN PROTEIN 13-RELATED"/>
    <property type="match status" value="1"/>
</dbReference>
<evidence type="ECO:0000256" key="3">
    <source>
        <dbReference type="ARBA" id="ARBA00022475"/>
    </source>
</evidence>
<dbReference type="GO" id="GO:0098552">
    <property type="term" value="C:side of membrane"/>
    <property type="evidence" value="ECO:0007669"/>
    <property type="project" value="UniProtKB-KW"/>
</dbReference>
<protein>
    <recommendedName>
        <fullName evidence="13">FAS1 domain-containing protein</fullName>
    </recommendedName>
</protein>
<dbReference type="InterPro" id="IPR000782">
    <property type="entry name" value="FAS1_domain"/>
</dbReference>
<comment type="caution">
    <text evidence="15">The sequence shown here is derived from an EMBL/GenBank/DDBJ whole genome shotgun (WGS) entry which is preliminary data.</text>
</comment>
<keyword evidence="4" id="KW-0449">Lipoprotein</keyword>
<dbReference type="Proteomes" id="UP000636800">
    <property type="component" value="Unassembled WGS sequence"/>
</dbReference>
<dbReference type="SUPFAM" id="SSF82153">
    <property type="entry name" value="FAS1 domain"/>
    <property type="match status" value="1"/>
</dbReference>
<feature type="domain" description="FAS1" evidence="13">
    <location>
        <begin position="31"/>
        <end position="174"/>
    </location>
</feature>
<evidence type="ECO:0000313" key="14">
    <source>
        <dbReference type="EMBL" id="KAG0485904.1"/>
    </source>
</evidence>
<keyword evidence="4" id="KW-0336">GPI-anchor</keyword>
<dbReference type="Gene3D" id="2.30.180.10">
    <property type="entry name" value="FAS1 domain"/>
    <property type="match status" value="1"/>
</dbReference>
<feature type="signal peptide" evidence="12">
    <location>
        <begin position="1"/>
        <end position="21"/>
    </location>
</feature>